<gene>
    <name evidence="1" type="ORF">UFOVP1475_1</name>
</gene>
<dbReference type="InterPro" id="IPR025639">
    <property type="entry name" value="DruA"/>
</dbReference>
<feature type="non-terminal residue" evidence="1">
    <location>
        <position position="237"/>
    </location>
</feature>
<proteinExistence type="predicted"/>
<evidence type="ECO:0000313" key="1">
    <source>
        <dbReference type="EMBL" id="CAB4215262.1"/>
    </source>
</evidence>
<dbReference type="Pfam" id="PF14236">
    <property type="entry name" value="DruA"/>
    <property type="match status" value="1"/>
</dbReference>
<dbReference type="EMBL" id="LR797423">
    <property type="protein sequence ID" value="CAB4215262.1"/>
    <property type="molecule type" value="Genomic_DNA"/>
</dbReference>
<name>A0A6J5SK47_9CAUD</name>
<protein>
    <submittedName>
        <fullName evidence="1">Uncharacterized protein</fullName>
    </submittedName>
</protein>
<sequence length="237" mass="27152">MVNKFWESEDTTFDLQRCKDNFISNMDFIASMSVEEQTLYKKWIELNGDLLSNFEKLPRLSSYYDLLWFPADMSNYDLTISEINSLEPYAEIADENETNRWIGIRKLIHTMSYDSSPGRNMKVYIKDRKTGKILGLINLSSDVTSLGVRDKHIGWTKDNKFVDGRLNNTTIASTIVSVQPLGFNMLGGKLVSLLATSPVIRDEWYKRYNDVLIGITTTSLYGIHSQYNGLPNFKTLG</sequence>
<accession>A0A6J5SK47</accession>
<organism evidence="1">
    <name type="scientific">uncultured Caudovirales phage</name>
    <dbReference type="NCBI Taxonomy" id="2100421"/>
    <lineage>
        <taxon>Viruses</taxon>
        <taxon>Duplodnaviria</taxon>
        <taxon>Heunggongvirae</taxon>
        <taxon>Uroviricota</taxon>
        <taxon>Caudoviricetes</taxon>
        <taxon>Peduoviridae</taxon>
        <taxon>Maltschvirus</taxon>
        <taxon>Maltschvirus maltsch</taxon>
    </lineage>
</organism>
<reference evidence="1" key="1">
    <citation type="submission" date="2020-05" db="EMBL/GenBank/DDBJ databases">
        <authorList>
            <person name="Chiriac C."/>
            <person name="Salcher M."/>
            <person name="Ghai R."/>
            <person name="Kavagutti S V."/>
        </authorList>
    </citation>
    <scope>NUCLEOTIDE SEQUENCE</scope>
</reference>